<organism evidence="2 3">
    <name type="scientific">Favolaschia claudopus</name>
    <dbReference type="NCBI Taxonomy" id="2862362"/>
    <lineage>
        <taxon>Eukaryota</taxon>
        <taxon>Fungi</taxon>
        <taxon>Dikarya</taxon>
        <taxon>Basidiomycota</taxon>
        <taxon>Agaricomycotina</taxon>
        <taxon>Agaricomycetes</taxon>
        <taxon>Agaricomycetidae</taxon>
        <taxon>Agaricales</taxon>
        <taxon>Marasmiineae</taxon>
        <taxon>Mycenaceae</taxon>
        <taxon>Favolaschia</taxon>
    </lineage>
</organism>
<protein>
    <submittedName>
        <fullName evidence="2">Uncharacterized protein</fullName>
    </submittedName>
</protein>
<feature type="transmembrane region" description="Helical" evidence="1">
    <location>
        <begin position="101"/>
        <end position="128"/>
    </location>
</feature>
<feature type="transmembrane region" description="Helical" evidence="1">
    <location>
        <begin position="186"/>
        <end position="209"/>
    </location>
</feature>
<comment type="caution">
    <text evidence="2">The sequence shown here is derived from an EMBL/GenBank/DDBJ whole genome shotgun (WGS) entry which is preliminary data.</text>
</comment>
<reference evidence="2 3" key="1">
    <citation type="journal article" date="2024" name="J Genomics">
        <title>Draft genome sequencing and assembly of Favolaschia claudopus CIRM-BRFM 2984 isolated from oak limbs.</title>
        <authorList>
            <person name="Navarro D."/>
            <person name="Drula E."/>
            <person name="Chaduli D."/>
            <person name="Cazenave R."/>
            <person name="Ahrendt S."/>
            <person name="Wang J."/>
            <person name="Lipzen A."/>
            <person name="Daum C."/>
            <person name="Barry K."/>
            <person name="Grigoriev I.V."/>
            <person name="Favel A."/>
            <person name="Rosso M.N."/>
            <person name="Martin F."/>
        </authorList>
    </citation>
    <scope>NUCLEOTIDE SEQUENCE [LARGE SCALE GENOMIC DNA]</scope>
    <source>
        <strain evidence="2 3">CIRM-BRFM 2984</strain>
    </source>
</reference>
<feature type="transmembrane region" description="Helical" evidence="1">
    <location>
        <begin position="29"/>
        <end position="52"/>
    </location>
</feature>
<evidence type="ECO:0000256" key="1">
    <source>
        <dbReference type="SAM" id="Phobius"/>
    </source>
</evidence>
<keyword evidence="3" id="KW-1185">Reference proteome</keyword>
<feature type="transmembrane region" description="Helical" evidence="1">
    <location>
        <begin position="72"/>
        <end position="94"/>
    </location>
</feature>
<sequence length="279" mass="31696">MGADFGTLMLSFLTALFLFSNASSRKRPFFFFSAAAVTLGALEGFMIAHFHASYSSAQAVLNPLKITNAYTAVVNFVLLFAPIPVQMILLLRIVSAYQERWLILVLLLPVVIFIARIFNMLVAIIQIATRPWNFVTDWNHLPFSKIEWILQLIFNVYVSLAFLRQLDLPQRKKRHSLQVWNTLRMIWMTSLTNFIIPCILHVVQTALILHGGHGKTEDQWLSECSLMMVLNGYLTIIGVVFATVWANWTIHEAEVWSRVPTTPSSAASQWSQDSHASEL</sequence>
<keyword evidence="1" id="KW-0812">Transmembrane</keyword>
<keyword evidence="1" id="KW-0472">Membrane</keyword>
<gene>
    <name evidence="2" type="ORF">R3P38DRAFT_2786851</name>
</gene>
<evidence type="ECO:0000313" key="2">
    <source>
        <dbReference type="EMBL" id="KAK7015345.1"/>
    </source>
</evidence>
<feature type="transmembrane region" description="Helical" evidence="1">
    <location>
        <begin position="148"/>
        <end position="166"/>
    </location>
</feature>
<feature type="transmembrane region" description="Helical" evidence="1">
    <location>
        <begin position="229"/>
        <end position="248"/>
    </location>
</feature>
<keyword evidence="1" id="KW-1133">Transmembrane helix</keyword>
<evidence type="ECO:0000313" key="3">
    <source>
        <dbReference type="Proteomes" id="UP001362999"/>
    </source>
</evidence>
<dbReference type="EMBL" id="JAWWNJ010000054">
    <property type="protein sequence ID" value="KAK7015345.1"/>
    <property type="molecule type" value="Genomic_DNA"/>
</dbReference>
<proteinExistence type="predicted"/>
<feature type="transmembrane region" description="Helical" evidence="1">
    <location>
        <begin position="6"/>
        <end position="22"/>
    </location>
</feature>
<name>A0AAW0APQ0_9AGAR</name>
<accession>A0AAW0APQ0</accession>
<dbReference type="Proteomes" id="UP001362999">
    <property type="component" value="Unassembled WGS sequence"/>
</dbReference>
<dbReference type="AlphaFoldDB" id="A0AAW0APQ0"/>